<dbReference type="KEGG" id="rba:RB11298"/>
<gene>
    <name evidence="1" type="ordered locus">RB11298</name>
</gene>
<evidence type="ECO:0000313" key="1">
    <source>
        <dbReference type="EMBL" id="CAD79040.1"/>
    </source>
</evidence>
<organism evidence="1 2">
    <name type="scientific">Rhodopirellula baltica (strain DSM 10527 / NCIMB 13988 / SH1)</name>
    <dbReference type="NCBI Taxonomy" id="243090"/>
    <lineage>
        <taxon>Bacteria</taxon>
        <taxon>Pseudomonadati</taxon>
        <taxon>Planctomycetota</taxon>
        <taxon>Planctomycetia</taxon>
        <taxon>Pirellulales</taxon>
        <taxon>Pirellulaceae</taxon>
        <taxon>Rhodopirellula</taxon>
    </lineage>
</organism>
<proteinExistence type="predicted"/>
<name>Q7UEJ5_RHOBA</name>
<reference evidence="1 2" key="1">
    <citation type="journal article" date="2003" name="Proc. Natl. Acad. Sci. U.S.A.">
        <title>Complete genome sequence of the marine planctomycete Pirellula sp. strain 1.</title>
        <authorList>
            <person name="Gloeckner F.O."/>
            <person name="Kube M."/>
            <person name="Bauer M."/>
            <person name="Teeling H."/>
            <person name="Lombardot T."/>
            <person name="Ludwig W."/>
            <person name="Gade D."/>
            <person name="Beck A."/>
            <person name="Borzym K."/>
            <person name="Heitmann K."/>
            <person name="Rabus R."/>
            <person name="Schlesner H."/>
            <person name="Amann R."/>
            <person name="Reinhardt R."/>
        </authorList>
    </citation>
    <scope>NUCLEOTIDE SEQUENCE [LARGE SCALE GENOMIC DNA]</scope>
    <source>
        <strain evidence="2">DSM 10527 / NCIMB 13988 / SH1</strain>
    </source>
</reference>
<dbReference type="InParanoid" id="Q7UEJ5"/>
<dbReference type="EnsemblBacteria" id="CAD79040">
    <property type="protein sequence ID" value="CAD79040"/>
    <property type="gene ID" value="RB11298"/>
</dbReference>
<dbReference type="HOGENOM" id="CLU_3238799_0_0_0"/>
<dbReference type="EMBL" id="BX294153">
    <property type="protein sequence ID" value="CAD79040.1"/>
    <property type="molecule type" value="Genomic_DNA"/>
</dbReference>
<accession>Q7UEJ5</accession>
<sequence>MHTDSLSTNNLPHELTHPCRKLKPLLHRIRLPPTIYVIPVDPN</sequence>
<evidence type="ECO:0000313" key="2">
    <source>
        <dbReference type="Proteomes" id="UP000001025"/>
    </source>
</evidence>
<keyword evidence="2" id="KW-1185">Reference proteome</keyword>
<dbReference type="Proteomes" id="UP000001025">
    <property type="component" value="Chromosome"/>
</dbReference>
<dbReference type="AlphaFoldDB" id="Q7UEJ5"/>
<protein>
    <submittedName>
        <fullName evidence="1">Uncharacterized protein</fullName>
    </submittedName>
</protein>